<feature type="domain" description="STAS" evidence="1">
    <location>
        <begin position="50"/>
        <end position="113"/>
    </location>
</feature>
<keyword evidence="3" id="KW-1185">Reference proteome</keyword>
<accession>A0AAW9PVG5</accession>
<organism evidence="2 3">
    <name type="scientific">Tumidithrix elongata BACA0141</name>
    <dbReference type="NCBI Taxonomy" id="2716417"/>
    <lineage>
        <taxon>Bacteria</taxon>
        <taxon>Bacillati</taxon>
        <taxon>Cyanobacteriota</taxon>
        <taxon>Cyanophyceae</taxon>
        <taxon>Pseudanabaenales</taxon>
        <taxon>Pseudanabaenaceae</taxon>
        <taxon>Tumidithrix</taxon>
        <taxon>Tumidithrix elongata</taxon>
    </lineage>
</organism>
<protein>
    <recommendedName>
        <fullName evidence="1">STAS domain-containing protein</fullName>
    </recommendedName>
</protein>
<dbReference type="EMBL" id="JAZBJZ010000015">
    <property type="protein sequence ID" value="MEE3716253.1"/>
    <property type="molecule type" value="Genomic_DNA"/>
</dbReference>
<evidence type="ECO:0000259" key="1">
    <source>
        <dbReference type="PROSITE" id="PS50801"/>
    </source>
</evidence>
<reference evidence="2" key="1">
    <citation type="submission" date="2024-01" db="EMBL/GenBank/DDBJ databases">
        <title>Bank of Algae and Cyanobacteria of the Azores (BACA) strain genomes.</title>
        <authorList>
            <person name="Luz R."/>
            <person name="Cordeiro R."/>
            <person name="Fonseca A."/>
            <person name="Goncalves V."/>
        </authorList>
    </citation>
    <scope>NUCLEOTIDE SEQUENCE</scope>
    <source>
        <strain evidence="2">BACA0141</strain>
    </source>
</reference>
<dbReference type="RefSeq" id="WP_330482680.1">
    <property type="nucleotide sequence ID" value="NZ_JAZBJZ010000015.1"/>
</dbReference>
<dbReference type="InterPro" id="IPR002645">
    <property type="entry name" value="STAS_dom"/>
</dbReference>
<dbReference type="InterPro" id="IPR036513">
    <property type="entry name" value="STAS_dom_sf"/>
</dbReference>
<gene>
    <name evidence="2" type="ORF">V2H45_05790</name>
</gene>
<dbReference type="SUPFAM" id="SSF52091">
    <property type="entry name" value="SpoIIaa-like"/>
    <property type="match status" value="1"/>
</dbReference>
<name>A0AAW9PVG5_9CYAN</name>
<dbReference type="AlphaFoldDB" id="A0AAW9PVG5"/>
<dbReference type="PROSITE" id="PS50801">
    <property type="entry name" value="STAS"/>
    <property type="match status" value="1"/>
</dbReference>
<evidence type="ECO:0000313" key="3">
    <source>
        <dbReference type="Proteomes" id="UP001333818"/>
    </source>
</evidence>
<dbReference type="Gene3D" id="3.30.750.24">
    <property type="entry name" value="STAS domain"/>
    <property type="match status" value="1"/>
</dbReference>
<dbReference type="NCBIfam" id="NF047705">
    <property type="entry name" value="slr1659_superfam"/>
    <property type="match status" value="1"/>
</dbReference>
<evidence type="ECO:0000313" key="2">
    <source>
        <dbReference type="EMBL" id="MEE3716253.1"/>
    </source>
</evidence>
<sequence>MEITTQDYCVWYDREKDTTFLKGFIRLNGELEYKPIKNLLVDIAVQNGAISIDLQELEFLNSSGINMLSMVVLALRKKGDIRVILRGSSQVLWQTKSLKNLQRLMPDLQLEMS</sequence>
<dbReference type="Proteomes" id="UP001333818">
    <property type="component" value="Unassembled WGS sequence"/>
</dbReference>
<comment type="caution">
    <text evidence="2">The sequence shown here is derived from an EMBL/GenBank/DDBJ whole genome shotgun (WGS) entry which is preliminary data.</text>
</comment>
<proteinExistence type="predicted"/>